<dbReference type="PROSITE" id="PS50110">
    <property type="entry name" value="RESPONSE_REGULATORY"/>
    <property type="match status" value="1"/>
</dbReference>
<evidence type="ECO:0000259" key="6">
    <source>
        <dbReference type="PROSITE" id="PS51755"/>
    </source>
</evidence>
<accession>A0A7X5U664</accession>
<evidence type="ECO:0000256" key="3">
    <source>
        <dbReference type="PROSITE-ProRule" id="PRU01091"/>
    </source>
</evidence>
<keyword evidence="1 3" id="KW-0238">DNA-binding</keyword>
<dbReference type="PANTHER" id="PTHR48111">
    <property type="entry name" value="REGULATOR OF RPOS"/>
    <property type="match status" value="1"/>
</dbReference>
<dbReference type="CDD" id="cd00383">
    <property type="entry name" value="trans_reg_C"/>
    <property type="match status" value="1"/>
</dbReference>
<evidence type="ECO:0000256" key="4">
    <source>
        <dbReference type="SAM" id="MobiDB-lite"/>
    </source>
</evidence>
<dbReference type="SUPFAM" id="SSF52172">
    <property type="entry name" value="CheY-like"/>
    <property type="match status" value="1"/>
</dbReference>
<protein>
    <submittedName>
        <fullName evidence="7">Two-component system OmpR family response regulator</fullName>
    </submittedName>
</protein>
<feature type="domain" description="OmpR/PhoB-type" evidence="6">
    <location>
        <begin position="154"/>
        <end position="251"/>
    </location>
</feature>
<sequence length="273" mass="30344">MMPRVFDSTPTSFGRQARERPLGVGSSPMTVLVVDDDRVAAEIVSIMLSWEGADVLTAHDAAEALSLARRHRFDVAILDPRLPDADALSLLRTLRHDQPALLVLMLLPAGSTNERLARFAAGYEYLAKPFSVEELSLRLRILLSRAASGVNGGLPDIVVGDLVLNEEGREVTRAGRDLALTYTEFELLRYFMRNPHRLLTKQQILARVWPYGYSGRPNIVELYVSSLRKKINQDGAPMIHTLRLNGYILKPALDEATSRTSSDKQIETGNAPR</sequence>
<feature type="region of interest" description="Disordered" evidence="4">
    <location>
        <begin position="1"/>
        <end position="21"/>
    </location>
</feature>
<dbReference type="Proteomes" id="UP000547444">
    <property type="component" value="Unassembled WGS sequence"/>
</dbReference>
<dbReference type="PANTHER" id="PTHR48111:SF28">
    <property type="entry name" value="TRANSCRIPTIONAL REGULATORY PROTEIN TCRX-RELATED"/>
    <property type="match status" value="1"/>
</dbReference>
<dbReference type="AlphaFoldDB" id="A0A7X5U664"/>
<dbReference type="Gene3D" id="1.10.10.10">
    <property type="entry name" value="Winged helix-like DNA-binding domain superfamily/Winged helix DNA-binding domain"/>
    <property type="match status" value="1"/>
</dbReference>
<evidence type="ECO:0000259" key="5">
    <source>
        <dbReference type="PROSITE" id="PS50110"/>
    </source>
</evidence>
<dbReference type="InterPro" id="IPR001789">
    <property type="entry name" value="Sig_transdc_resp-reg_receiver"/>
</dbReference>
<dbReference type="GO" id="GO:0000156">
    <property type="term" value="F:phosphorelay response regulator activity"/>
    <property type="evidence" value="ECO:0007669"/>
    <property type="project" value="TreeGrafter"/>
</dbReference>
<keyword evidence="8" id="KW-1185">Reference proteome</keyword>
<dbReference type="Gene3D" id="3.40.50.2300">
    <property type="match status" value="1"/>
</dbReference>
<dbReference type="InterPro" id="IPR011006">
    <property type="entry name" value="CheY-like_superfamily"/>
</dbReference>
<evidence type="ECO:0000313" key="7">
    <source>
        <dbReference type="EMBL" id="NIH99098.1"/>
    </source>
</evidence>
<dbReference type="InterPro" id="IPR001867">
    <property type="entry name" value="OmpR/PhoB-type_DNA-bd"/>
</dbReference>
<dbReference type="InterPro" id="IPR039420">
    <property type="entry name" value="WalR-like"/>
</dbReference>
<dbReference type="InterPro" id="IPR036388">
    <property type="entry name" value="WH-like_DNA-bd_sf"/>
</dbReference>
<keyword evidence="2" id="KW-0597">Phosphoprotein</keyword>
<dbReference type="Pfam" id="PF00486">
    <property type="entry name" value="Trans_reg_C"/>
    <property type="match status" value="1"/>
</dbReference>
<feature type="domain" description="Response regulatory" evidence="5">
    <location>
        <begin position="30"/>
        <end position="143"/>
    </location>
</feature>
<evidence type="ECO:0000313" key="8">
    <source>
        <dbReference type="Proteomes" id="UP000547444"/>
    </source>
</evidence>
<dbReference type="GO" id="GO:0005829">
    <property type="term" value="C:cytosol"/>
    <property type="evidence" value="ECO:0007669"/>
    <property type="project" value="TreeGrafter"/>
</dbReference>
<name>A0A7X5U664_9MYCO</name>
<comment type="caution">
    <text evidence="7">The sequence shown here is derived from an EMBL/GenBank/DDBJ whole genome shotgun (WGS) entry which is preliminary data.</text>
</comment>
<feature type="DNA-binding region" description="OmpR/PhoB-type" evidence="3">
    <location>
        <begin position="154"/>
        <end position="251"/>
    </location>
</feature>
<dbReference type="SMART" id="SM00862">
    <property type="entry name" value="Trans_reg_C"/>
    <property type="match status" value="1"/>
</dbReference>
<dbReference type="EMBL" id="JAANOW010000005">
    <property type="protein sequence ID" value="NIH99098.1"/>
    <property type="molecule type" value="Genomic_DNA"/>
</dbReference>
<evidence type="ECO:0000256" key="1">
    <source>
        <dbReference type="ARBA" id="ARBA00023125"/>
    </source>
</evidence>
<evidence type="ECO:0000256" key="2">
    <source>
        <dbReference type="PROSITE-ProRule" id="PRU00169"/>
    </source>
</evidence>
<dbReference type="Pfam" id="PF00072">
    <property type="entry name" value="Response_reg"/>
    <property type="match status" value="1"/>
</dbReference>
<feature type="modified residue" description="4-aspartylphosphate" evidence="2">
    <location>
        <position position="79"/>
    </location>
</feature>
<proteinExistence type="predicted"/>
<organism evidence="7 8">
    <name type="scientific">Mycolicibacterium fluoranthenivorans</name>
    <dbReference type="NCBI Taxonomy" id="258505"/>
    <lineage>
        <taxon>Bacteria</taxon>
        <taxon>Bacillati</taxon>
        <taxon>Actinomycetota</taxon>
        <taxon>Actinomycetes</taxon>
        <taxon>Mycobacteriales</taxon>
        <taxon>Mycobacteriaceae</taxon>
        <taxon>Mycolicibacterium</taxon>
    </lineage>
</organism>
<reference evidence="7 8" key="1">
    <citation type="submission" date="2020-03" db="EMBL/GenBank/DDBJ databases">
        <title>Sequencing the genomes of 1000 actinobacteria strains.</title>
        <authorList>
            <person name="Klenk H.-P."/>
        </authorList>
    </citation>
    <scope>NUCLEOTIDE SEQUENCE [LARGE SCALE GENOMIC DNA]</scope>
    <source>
        <strain evidence="7 8">DSM 44556</strain>
    </source>
</reference>
<dbReference type="SMART" id="SM00448">
    <property type="entry name" value="REC"/>
    <property type="match status" value="1"/>
</dbReference>
<gene>
    <name evidence="7" type="ORF">FHU31_006122</name>
</gene>
<dbReference type="GO" id="GO:0032993">
    <property type="term" value="C:protein-DNA complex"/>
    <property type="evidence" value="ECO:0007669"/>
    <property type="project" value="TreeGrafter"/>
</dbReference>
<dbReference type="GO" id="GO:0000976">
    <property type="term" value="F:transcription cis-regulatory region binding"/>
    <property type="evidence" value="ECO:0007669"/>
    <property type="project" value="TreeGrafter"/>
</dbReference>
<dbReference type="GO" id="GO:0006355">
    <property type="term" value="P:regulation of DNA-templated transcription"/>
    <property type="evidence" value="ECO:0007669"/>
    <property type="project" value="InterPro"/>
</dbReference>
<dbReference type="PROSITE" id="PS51755">
    <property type="entry name" value="OMPR_PHOB"/>
    <property type="match status" value="1"/>
</dbReference>